<evidence type="ECO:0000259" key="8">
    <source>
        <dbReference type="Pfam" id="PF01529"/>
    </source>
</evidence>
<comment type="subcellular location">
    <subcellularLocation>
        <location evidence="1">Membrane</location>
        <topology evidence="1">Multi-pass membrane protein</topology>
    </subcellularLocation>
</comment>
<dbReference type="AlphaFoldDB" id="A0AAV4EZM9"/>
<keyword evidence="2 7" id="KW-0808">Transferase</keyword>
<gene>
    <name evidence="9" type="ORF">ElyMa_003670600</name>
</gene>
<protein>
    <recommendedName>
        <fullName evidence="7">Palmitoyltransferase</fullName>
        <ecNumber evidence="7">2.3.1.225</ecNumber>
    </recommendedName>
</protein>
<feature type="transmembrane region" description="Helical" evidence="7">
    <location>
        <begin position="262"/>
        <end position="285"/>
    </location>
</feature>
<comment type="caution">
    <text evidence="9">The sequence shown here is derived from an EMBL/GenBank/DDBJ whole genome shotgun (WGS) entry which is preliminary data.</text>
</comment>
<evidence type="ECO:0000256" key="3">
    <source>
        <dbReference type="ARBA" id="ARBA00022692"/>
    </source>
</evidence>
<evidence type="ECO:0000256" key="6">
    <source>
        <dbReference type="ARBA" id="ARBA00023315"/>
    </source>
</evidence>
<feature type="transmembrane region" description="Helical" evidence="7">
    <location>
        <begin position="12"/>
        <end position="40"/>
    </location>
</feature>
<dbReference type="GO" id="GO:0006612">
    <property type="term" value="P:protein targeting to membrane"/>
    <property type="evidence" value="ECO:0007669"/>
    <property type="project" value="TreeGrafter"/>
</dbReference>
<comment type="domain">
    <text evidence="7">The DHHC domain is required for palmitoyltransferase activity.</text>
</comment>
<evidence type="ECO:0000256" key="5">
    <source>
        <dbReference type="ARBA" id="ARBA00023136"/>
    </source>
</evidence>
<keyword evidence="4 7" id="KW-1133">Transmembrane helix</keyword>
<dbReference type="GO" id="GO:0016020">
    <property type="term" value="C:membrane"/>
    <property type="evidence" value="ECO:0007669"/>
    <property type="project" value="UniProtKB-SubCell"/>
</dbReference>
<evidence type="ECO:0000256" key="7">
    <source>
        <dbReference type="RuleBase" id="RU079119"/>
    </source>
</evidence>
<feature type="transmembrane region" description="Helical" evidence="7">
    <location>
        <begin position="297"/>
        <end position="318"/>
    </location>
</feature>
<evidence type="ECO:0000256" key="4">
    <source>
        <dbReference type="ARBA" id="ARBA00022989"/>
    </source>
</evidence>
<keyword evidence="3 7" id="KW-0812">Transmembrane</keyword>
<dbReference type="PANTHER" id="PTHR22883:SF386">
    <property type="entry name" value="PALMITOYLTRANSFERASE"/>
    <property type="match status" value="1"/>
</dbReference>
<keyword evidence="5 7" id="KW-0472">Membrane</keyword>
<feature type="domain" description="Palmitoyltransferase DHHC" evidence="8">
    <location>
        <begin position="219"/>
        <end position="357"/>
    </location>
</feature>
<dbReference type="InterPro" id="IPR039859">
    <property type="entry name" value="PFA4/ZDH16/20/ERF2-like"/>
</dbReference>
<reference evidence="9 10" key="1">
    <citation type="journal article" date="2021" name="Elife">
        <title>Chloroplast acquisition without the gene transfer in kleptoplastic sea slugs, Plakobranchus ocellatus.</title>
        <authorList>
            <person name="Maeda T."/>
            <person name="Takahashi S."/>
            <person name="Yoshida T."/>
            <person name="Shimamura S."/>
            <person name="Takaki Y."/>
            <person name="Nagai Y."/>
            <person name="Toyoda A."/>
            <person name="Suzuki Y."/>
            <person name="Arimoto A."/>
            <person name="Ishii H."/>
            <person name="Satoh N."/>
            <person name="Nishiyama T."/>
            <person name="Hasebe M."/>
            <person name="Maruyama T."/>
            <person name="Minagawa J."/>
            <person name="Obokata J."/>
            <person name="Shigenobu S."/>
        </authorList>
    </citation>
    <scope>NUCLEOTIDE SEQUENCE [LARGE SCALE GENOMIC DNA]</scope>
</reference>
<dbReference type="GO" id="GO:0005783">
    <property type="term" value="C:endoplasmic reticulum"/>
    <property type="evidence" value="ECO:0007669"/>
    <property type="project" value="TreeGrafter"/>
</dbReference>
<comment type="catalytic activity">
    <reaction evidence="7">
        <text>L-cysteinyl-[protein] + hexadecanoyl-CoA = S-hexadecanoyl-L-cysteinyl-[protein] + CoA</text>
        <dbReference type="Rhea" id="RHEA:36683"/>
        <dbReference type="Rhea" id="RHEA-COMP:10131"/>
        <dbReference type="Rhea" id="RHEA-COMP:11032"/>
        <dbReference type="ChEBI" id="CHEBI:29950"/>
        <dbReference type="ChEBI" id="CHEBI:57287"/>
        <dbReference type="ChEBI" id="CHEBI:57379"/>
        <dbReference type="ChEBI" id="CHEBI:74151"/>
        <dbReference type="EC" id="2.3.1.225"/>
    </reaction>
</comment>
<keyword evidence="10" id="KW-1185">Reference proteome</keyword>
<keyword evidence="6 7" id="KW-0012">Acyltransferase</keyword>
<evidence type="ECO:0000256" key="2">
    <source>
        <dbReference type="ARBA" id="ARBA00022679"/>
    </source>
</evidence>
<name>A0AAV4EZM9_9GAST</name>
<evidence type="ECO:0000313" key="10">
    <source>
        <dbReference type="Proteomes" id="UP000762676"/>
    </source>
</evidence>
<dbReference type="GO" id="GO:0019706">
    <property type="term" value="F:protein-cysteine S-palmitoyltransferase activity"/>
    <property type="evidence" value="ECO:0007669"/>
    <property type="project" value="UniProtKB-EC"/>
</dbReference>
<dbReference type="InterPro" id="IPR001594">
    <property type="entry name" value="Palmitoyltrfase_DHHC"/>
</dbReference>
<dbReference type="GO" id="GO:0005794">
    <property type="term" value="C:Golgi apparatus"/>
    <property type="evidence" value="ECO:0007669"/>
    <property type="project" value="TreeGrafter"/>
</dbReference>
<accession>A0AAV4EZM9</accession>
<dbReference type="Pfam" id="PF01529">
    <property type="entry name" value="DHHC"/>
    <property type="match status" value="1"/>
</dbReference>
<dbReference type="EMBL" id="BMAT01007511">
    <property type="protein sequence ID" value="GFR65928.1"/>
    <property type="molecule type" value="Genomic_DNA"/>
</dbReference>
<dbReference type="PROSITE" id="PS50216">
    <property type="entry name" value="DHHC"/>
    <property type="match status" value="1"/>
</dbReference>
<organism evidence="9 10">
    <name type="scientific">Elysia marginata</name>
    <dbReference type="NCBI Taxonomy" id="1093978"/>
    <lineage>
        <taxon>Eukaryota</taxon>
        <taxon>Metazoa</taxon>
        <taxon>Spiralia</taxon>
        <taxon>Lophotrochozoa</taxon>
        <taxon>Mollusca</taxon>
        <taxon>Gastropoda</taxon>
        <taxon>Heterobranchia</taxon>
        <taxon>Euthyneura</taxon>
        <taxon>Panpulmonata</taxon>
        <taxon>Sacoglossa</taxon>
        <taxon>Placobranchoidea</taxon>
        <taxon>Plakobranchidae</taxon>
        <taxon>Elysia</taxon>
    </lineage>
</organism>
<dbReference type="EC" id="2.3.1.225" evidence="7"/>
<proteinExistence type="inferred from homology"/>
<comment type="similarity">
    <text evidence="7">Belongs to the DHHC palmitoyltransferase family.</text>
</comment>
<evidence type="ECO:0000256" key="1">
    <source>
        <dbReference type="ARBA" id="ARBA00004141"/>
    </source>
</evidence>
<feature type="transmembrane region" description="Helical" evidence="7">
    <location>
        <begin position="324"/>
        <end position="349"/>
    </location>
</feature>
<dbReference type="Proteomes" id="UP000762676">
    <property type="component" value="Unassembled WGS sequence"/>
</dbReference>
<evidence type="ECO:0000313" key="9">
    <source>
        <dbReference type="EMBL" id="GFR65928.1"/>
    </source>
</evidence>
<sequence>MIKSREEHLRQMNVWTPFMLAVVFVIAGLYGVGVAIPALYDSDAWKLGMQMVAYFSFAELVSHWCMTRFTDASFSGPVSPYEVKTTEPKDCTTSFCLQQEETPGRQDEEWRQQKVGGACLDFVYETECASRNSQRHDGTNLVEPTFQIRESRIVTNNFEEETNHEDNRKRHFKSGNQETRTTCMYDNVNSHLRNSDVQLDRTRTSSESLEGGFWAWLNCSRCGYATPPRSHHCLVCQRCILKRHHHCFLTGVCIGAANQRHFLAFLFWAMVVTLFGTAHMIPYAFGPMINSGEVSYWDLIPVVILYRAILGYTDAMLFPLCVTFWIVIALTVAAIIFFFRSVVLTLLGLTDTEYAKNLKIVDQRRLSERLRFVMGENWLLNFILPFPRRTKLNEDAVNWPYIKC</sequence>
<dbReference type="PANTHER" id="PTHR22883">
    <property type="entry name" value="ZINC FINGER DHHC DOMAIN CONTAINING PROTEIN"/>
    <property type="match status" value="1"/>
</dbReference>